<evidence type="ECO:0000313" key="2">
    <source>
        <dbReference type="Proteomes" id="UP000294257"/>
    </source>
</evidence>
<dbReference type="EMBL" id="SGWQ01000001">
    <property type="protein sequence ID" value="RZS44844.1"/>
    <property type="molecule type" value="Genomic_DNA"/>
</dbReference>
<dbReference type="InterPro" id="IPR036689">
    <property type="entry name" value="ESAT-6-like_sf"/>
</dbReference>
<keyword evidence="2" id="KW-1185">Reference proteome</keyword>
<evidence type="ECO:0008006" key="3">
    <source>
        <dbReference type="Google" id="ProtNLM"/>
    </source>
</evidence>
<sequence>MPEGFEVRPGEVAGAGRTACDLAEALRTARTTWNGATKDGGACGLSVARNAYTGMHDTWFDEIGVHITLLEQLCKELRASANTYGGIDTAVGDAFGRRGGHVQ</sequence>
<name>A0A4Q7L6B5_9PSEU</name>
<accession>A0A4Q7L6B5</accession>
<protein>
    <recommendedName>
        <fullName evidence="3">Excreted virulence factor EspC (Type VII ESX diderm)</fullName>
    </recommendedName>
</protein>
<comment type="caution">
    <text evidence="1">The sequence shown here is derived from an EMBL/GenBank/DDBJ whole genome shotgun (WGS) entry which is preliminary data.</text>
</comment>
<dbReference type="AlphaFoldDB" id="A0A4Q7L6B5"/>
<organism evidence="1 2">
    <name type="scientific">Herbihabitans rhizosphaerae</name>
    <dbReference type="NCBI Taxonomy" id="1872711"/>
    <lineage>
        <taxon>Bacteria</taxon>
        <taxon>Bacillati</taxon>
        <taxon>Actinomycetota</taxon>
        <taxon>Actinomycetes</taxon>
        <taxon>Pseudonocardiales</taxon>
        <taxon>Pseudonocardiaceae</taxon>
        <taxon>Herbihabitans</taxon>
    </lineage>
</organism>
<reference evidence="1 2" key="1">
    <citation type="submission" date="2019-02" db="EMBL/GenBank/DDBJ databases">
        <title>Genomic Encyclopedia of Type Strains, Phase IV (KMG-IV): sequencing the most valuable type-strain genomes for metagenomic binning, comparative biology and taxonomic classification.</title>
        <authorList>
            <person name="Goeker M."/>
        </authorList>
    </citation>
    <scope>NUCLEOTIDE SEQUENCE [LARGE SCALE GENOMIC DNA]</scope>
    <source>
        <strain evidence="1 2">DSM 101727</strain>
    </source>
</reference>
<dbReference type="SUPFAM" id="SSF140453">
    <property type="entry name" value="EsxAB dimer-like"/>
    <property type="match status" value="1"/>
</dbReference>
<dbReference type="Proteomes" id="UP000294257">
    <property type="component" value="Unassembled WGS sequence"/>
</dbReference>
<dbReference type="OrthoDB" id="3692377at2"/>
<dbReference type="RefSeq" id="WP_130342474.1">
    <property type="nucleotide sequence ID" value="NZ_SGWQ01000001.1"/>
</dbReference>
<evidence type="ECO:0000313" key="1">
    <source>
        <dbReference type="EMBL" id="RZS44844.1"/>
    </source>
</evidence>
<gene>
    <name evidence="1" type="ORF">EV193_101724</name>
</gene>
<proteinExistence type="predicted"/>